<evidence type="ECO:0000313" key="4">
    <source>
        <dbReference type="Proteomes" id="UP000193061"/>
    </source>
</evidence>
<name>A0A1X6Z764_9RHOB</name>
<feature type="chain" id="PRO_5012417187" description="Haem-binding uptake Tiki superfamily ChaN domain-containing protein" evidence="1">
    <location>
        <begin position="19"/>
        <end position="253"/>
    </location>
</feature>
<keyword evidence="1" id="KW-0732">Signal</keyword>
<reference evidence="3 4" key="1">
    <citation type="submission" date="2017-03" db="EMBL/GenBank/DDBJ databases">
        <authorList>
            <person name="Afonso C.L."/>
            <person name="Miller P.J."/>
            <person name="Scott M.A."/>
            <person name="Spackman E."/>
            <person name="Goraichik I."/>
            <person name="Dimitrov K.M."/>
            <person name="Suarez D.L."/>
            <person name="Swayne D.E."/>
        </authorList>
    </citation>
    <scope>NUCLEOTIDE SEQUENCE [LARGE SCALE GENOMIC DNA]</scope>
    <source>
        <strain evidence="3 4">CECT 7450</strain>
    </source>
</reference>
<sequence>MKLPLVTTLCVCANLALAQDVLVLGEVHDNLHHHRTQAERVQAMQPQAIVFEMLTEEQAALYNRELQGDSEALELVFGWDNSGWPEFDMYYPIFAAAGDAQIYGAAVPRDQARQAMEQGIETVFPEAEKFGLIDRLPEEEQERREALQHAAHCDALPAEMLPVMVEIQRLRDASLARSVLHAFEQTGGPVAVITGNGHARKDWGASALLAEMAPELHLHVLGQTEDDARLDGGFDEVISAPAIEREDPCATFE</sequence>
<proteinExistence type="predicted"/>
<dbReference type="EMBL" id="FWFX01000005">
    <property type="protein sequence ID" value="SLN42550.1"/>
    <property type="molecule type" value="Genomic_DNA"/>
</dbReference>
<dbReference type="RefSeq" id="WP_085805587.1">
    <property type="nucleotide sequence ID" value="NZ_FWFX01000005.1"/>
</dbReference>
<dbReference type="Pfam" id="PF04187">
    <property type="entry name" value="Cofac_haem_bdg"/>
    <property type="match status" value="1"/>
</dbReference>
<evidence type="ECO:0000259" key="2">
    <source>
        <dbReference type="Pfam" id="PF04187"/>
    </source>
</evidence>
<keyword evidence="4" id="KW-1185">Reference proteome</keyword>
<evidence type="ECO:0000256" key="1">
    <source>
        <dbReference type="SAM" id="SignalP"/>
    </source>
</evidence>
<dbReference type="OrthoDB" id="9795827at2"/>
<accession>A0A1X6Z764</accession>
<dbReference type="Gene3D" id="3.40.50.11550">
    <property type="match status" value="2"/>
</dbReference>
<dbReference type="SUPFAM" id="SSF159501">
    <property type="entry name" value="EreA/ChaN-like"/>
    <property type="match status" value="1"/>
</dbReference>
<evidence type="ECO:0000313" key="3">
    <source>
        <dbReference type="EMBL" id="SLN42550.1"/>
    </source>
</evidence>
<dbReference type="CDD" id="cd14727">
    <property type="entry name" value="ChanN-like"/>
    <property type="match status" value="1"/>
</dbReference>
<protein>
    <recommendedName>
        <fullName evidence="2">Haem-binding uptake Tiki superfamily ChaN domain-containing protein</fullName>
    </recommendedName>
</protein>
<organism evidence="3 4">
    <name type="scientific">Roseovarius albus</name>
    <dbReference type="NCBI Taxonomy" id="1247867"/>
    <lineage>
        <taxon>Bacteria</taxon>
        <taxon>Pseudomonadati</taxon>
        <taxon>Pseudomonadota</taxon>
        <taxon>Alphaproteobacteria</taxon>
        <taxon>Rhodobacterales</taxon>
        <taxon>Roseobacteraceae</taxon>
        <taxon>Roseovarius</taxon>
    </lineage>
</organism>
<feature type="domain" description="Haem-binding uptake Tiki superfamily ChaN" evidence="2">
    <location>
        <begin position="17"/>
        <end position="207"/>
    </location>
</feature>
<feature type="signal peptide" evidence="1">
    <location>
        <begin position="1"/>
        <end position="18"/>
    </location>
</feature>
<gene>
    <name evidence="3" type="ORF">ROA7450_02074</name>
</gene>
<dbReference type="Proteomes" id="UP000193061">
    <property type="component" value="Unassembled WGS sequence"/>
</dbReference>
<dbReference type="AlphaFoldDB" id="A0A1X6Z764"/>
<dbReference type="InterPro" id="IPR007314">
    <property type="entry name" value="Cofac_haem-bd_dom"/>
</dbReference>